<feature type="compositionally biased region" description="Low complexity" evidence="6">
    <location>
        <begin position="750"/>
        <end position="774"/>
    </location>
</feature>
<proteinExistence type="inferred from homology"/>
<protein>
    <submittedName>
        <fullName evidence="7">Microtubule associated tumor suppressor 1a</fullName>
    </submittedName>
</protein>
<feature type="compositionally biased region" description="Pro residues" evidence="6">
    <location>
        <begin position="274"/>
        <end position="283"/>
    </location>
</feature>
<dbReference type="GO" id="GO:0005634">
    <property type="term" value="C:nucleus"/>
    <property type="evidence" value="ECO:0007669"/>
    <property type="project" value="UniProtKB-SubCell"/>
</dbReference>
<feature type="coiled-coil region" evidence="5">
    <location>
        <begin position="477"/>
        <end position="625"/>
    </location>
</feature>
<reference evidence="7 8" key="1">
    <citation type="journal article" date="2021" name="G3 (Bethesda)">
        <title>Improved contiguity of the threespine stickleback genome using long-read sequencing.</title>
        <authorList>
            <person name="Nath S."/>
            <person name="Shaw D.E."/>
            <person name="White M.A."/>
        </authorList>
    </citation>
    <scope>NUCLEOTIDE SEQUENCE [LARGE SCALE GENOMIC DNA]</scope>
    <source>
        <strain evidence="7 8">Lake Benthic</strain>
    </source>
</reference>
<organism evidence="7 8">
    <name type="scientific">Gasterosteus aculeatus aculeatus</name>
    <name type="common">three-spined stickleback</name>
    <dbReference type="NCBI Taxonomy" id="481459"/>
    <lineage>
        <taxon>Eukaryota</taxon>
        <taxon>Metazoa</taxon>
        <taxon>Chordata</taxon>
        <taxon>Craniata</taxon>
        <taxon>Vertebrata</taxon>
        <taxon>Euteleostomi</taxon>
        <taxon>Actinopterygii</taxon>
        <taxon>Neopterygii</taxon>
        <taxon>Teleostei</taxon>
        <taxon>Neoteleostei</taxon>
        <taxon>Acanthomorphata</taxon>
        <taxon>Eupercaria</taxon>
        <taxon>Perciformes</taxon>
        <taxon>Cottioidei</taxon>
        <taxon>Gasterosteales</taxon>
        <taxon>Gasterosteidae</taxon>
        <taxon>Gasterosteus</taxon>
    </lineage>
</organism>
<feature type="compositionally biased region" description="Low complexity" evidence="6">
    <location>
        <begin position="385"/>
        <end position="401"/>
    </location>
</feature>
<feature type="compositionally biased region" description="Low complexity" evidence="6">
    <location>
        <begin position="228"/>
        <end position="237"/>
    </location>
</feature>
<feature type="compositionally biased region" description="Low complexity" evidence="6">
    <location>
        <begin position="106"/>
        <end position="116"/>
    </location>
</feature>
<dbReference type="Ensembl" id="ENSGACT00000035150.1">
    <property type="protein sequence ID" value="ENSGACP00000061496.1"/>
    <property type="gene ID" value="ENSGACG00000018595.2"/>
</dbReference>
<dbReference type="GO" id="GO:0008017">
    <property type="term" value="F:microtubule binding"/>
    <property type="evidence" value="ECO:0007669"/>
    <property type="project" value="TreeGrafter"/>
</dbReference>
<evidence type="ECO:0000313" key="8">
    <source>
        <dbReference type="Proteomes" id="UP000007635"/>
    </source>
</evidence>
<feature type="region of interest" description="Disordered" evidence="6">
    <location>
        <begin position="160"/>
        <end position="342"/>
    </location>
</feature>
<evidence type="ECO:0000256" key="5">
    <source>
        <dbReference type="SAM" id="Coils"/>
    </source>
</evidence>
<feature type="region of interest" description="Disordered" evidence="6">
    <location>
        <begin position="1"/>
        <end position="148"/>
    </location>
</feature>
<feature type="compositionally biased region" description="Polar residues" evidence="6">
    <location>
        <begin position="776"/>
        <end position="785"/>
    </location>
</feature>
<reference evidence="7" key="3">
    <citation type="submission" date="2025-09" db="UniProtKB">
        <authorList>
            <consortium name="Ensembl"/>
        </authorList>
    </citation>
    <scope>IDENTIFICATION</scope>
</reference>
<sequence length="785" mass="86103">MNQGRVENPHSSSIQLQNKHASAVQRSYPSSEAEQTASGRVAGAAALRPANQTLCFSSMRIKTNKRGQTDPKPTPKKGLLNKFDLRSGSASGEHKPPVLKMRTRCSSDSLSLSSRQSDIHVGQTKGNLSGSSLNKLTETTNAPSKISPRDVKRISLVAESSKSTTAEMSSNESKSRFWGLTSPRQSRGTPHSQPPAASPRAANLSTRRWPVAQWRDENRTSKAGGTPQSKQKSSSSQRGPEGGESYLGTASTASIKPQLHGSRPPQTPTRPSLMGPPPTPPSRLPRRTPGPSGTPAEASVLSGGSGSTQGSGRPPHKPSPFKTVLKARLLTTPGKNTGPSLATACKPAALISKGSLISPLKRTSARLLRLTSSAQVDKSKPKATSRQQAPQQQAPQPSQRSGPPDVVPASVAEGAEKDQSLQQLTALLAASNRRFQAIAIVLQRTLAERDEAAKQSSDLCQELASLRGELVCSVHSSERLEQEKDELRVALQEALHKLQEKHRNDMVELEQRLQAFYQAEWDKVHLIYQEETDKCKTLMQQQLEELKANHEAMKLELGSSHAEQLQSVRQQYDMSLKELSKDHNQELQSLEKALAETGAALSGRIEELTVENNALIEKLAVVENRRQPLHEKSQLSPQKDSHTLYLEQELESLKVVLDIKNKQLHMQEKKMMEIATLTEKNVKLDESLKKVQQENEDLKARMEKHYTLSRQLSTEQAVLHESLQKETMVNKRLSMENEELIWKLQNGDLSSPRKVSSTSTSTSQSFSLQSPHSPGALSSPSVSPR</sequence>
<feature type="compositionally biased region" description="Polar residues" evidence="6">
    <location>
        <begin position="1"/>
        <end position="38"/>
    </location>
</feature>
<dbReference type="SUPFAM" id="SSF58113">
    <property type="entry name" value="Apolipoprotein A-I"/>
    <property type="match status" value="1"/>
</dbReference>
<dbReference type="PANTHER" id="PTHR24200">
    <property type="entry name" value="TOUCAN, ISOFORM A"/>
    <property type="match status" value="1"/>
</dbReference>
<name>A0AAQ4RCP2_GASAC</name>
<reference evidence="7" key="2">
    <citation type="submission" date="2025-08" db="UniProtKB">
        <authorList>
            <consortium name="Ensembl"/>
        </authorList>
    </citation>
    <scope>IDENTIFICATION</scope>
</reference>
<evidence type="ECO:0000256" key="2">
    <source>
        <dbReference type="ARBA" id="ARBA00007585"/>
    </source>
</evidence>
<feature type="compositionally biased region" description="Polar residues" evidence="6">
    <location>
        <begin position="124"/>
        <end position="144"/>
    </location>
</feature>
<feature type="compositionally biased region" description="Polar residues" evidence="6">
    <location>
        <begin position="160"/>
        <end position="172"/>
    </location>
</feature>
<evidence type="ECO:0000313" key="7">
    <source>
        <dbReference type="Ensembl" id="ENSGACP00000061496.1"/>
    </source>
</evidence>
<feature type="compositionally biased region" description="Low complexity" evidence="6">
    <location>
        <begin position="287"/>
        <end position="302"/>
    </location>
</feature>
<dbReference type="GO" id="GO:0005737">
    <property type="term" value="C:cytoplasm"/>
    <property type="evidence" value="ECO:0007669"/>
    <property type="project" value="TreeGrafter"/>
</dbReference>
<feature type="region of interest" description="Disordered" evidence="6">
    <location>
        <begin position="746"/>
        <end position="785"/>
    </location>
</feature>
<keyword evidence="3 5" id="KW-0175">Coiled coil</keyword>
<comment type="similarity">
    <text evidence="2">Belongs to the MTUS1 family.</text>
</comment>
<evidence type="ECO:0000256" key="4">
    <source>
        <dbReference type="ARBA" id="ARBA00023242"/>
    </source>
</evidence>
<dbReference type="AlphaFoldDB" id="A0AAQ4RCP2"/>
<dbReference type="GeneTree" id="ENSGT00950000183026"/>
<comment type="subcellular location">
    <subcellularLocation>
        <location evidence="1">Nucleus</location>
    </subcellularLocation>
</comment>
<evidence type="ECO:0000256" key="3">
    <source>
        <dbReference type="ARBA" id="ARBA00023054"/>
    </source>
</evidence>
<dbReference type="InterPro" id="IPR051293">
    <property type="entry name" value="MTUS1/CCDC69"/>
</dbReference>
<feature type="compositionally biased region" description="Polar residues" evidence="6">
    <location>
        <begin position="182"/>
        <end position="191"/>
    </location>
</feature>
<evidence type="ECO:0000256" key="1">
    <source>
        <dbReference type="ARBA" id="ARBA00004123"/>
    </source>
</evidence>
<keyword evidence="8" id="KW-1185">Reference proteome</keyword>
<feature type="coiled-coil region" evidence="5">
    <location>
        <begin position="674"/>
        <end position="708"/>
    </location>
</feature>
<dbReference type="Proteomes" id="UP000007635">
    <property type="component" value="Chromosome IV"/>
</dbReference>
<evidence type="ECO:0000256" key="6">
    <source>
        <dbReference type="SAM" id="MobiDB-lite"/>
    </source>
</evidence>
<accession>A0AAQ4RCP2</accession>
<keyword evidence="4" id="KW-0539">Nucleus</keyword>
<feature type="region of interest" description="Disordered" evidence="6">
    <location>
        <begin position="371"/>
        <end position="409"/>
    </location>
</feature>
<dbReference type="PANTHER" id="PTHR24200:SF7">
    <property type="entry name" value="MICROTUBULE-ASSOCIATED TUMOR SUPPRESSOR 1"/>
    <property type="match status" value="1"/>
</dbReference>